<dbReference type="KEGG" id="cfi:Celf_2450"/>
<dbReference type="EMBL" id="CP002666">
    <property type="protein sequence ID" value="AEE46576.1"/>
    <property type="molecule type" value="Genomic_DNA"/>
</dbReference>
<evidence type="ECO:0000313" key="3">
    <source>
        <dbReference type="Proteomes" id="UP000008460"/>
    </source>
</evidence>
<organism evidence="2 3">
    <name type="scientific">Cellulomonas fimi (strain ATCC 484 / DSM 20113 / JCM 1341 / CCUG 24087 / LMG 16345 / NBRC 15513 / NCIMB 8980 / NCTC 7547 / NRS-133)</name>
    <dbReference type="NCBI Taxonomy" id="590998"/>
    <lineage>
        <taxon>Bacteria</taxon>
        <taxon>Bacillati</taxon>
        <taxon>Actinomycetota</taxon>
        <taxon>Actinomycetes</taxon>
        <taxon>Micrococcales</taxon>
        <taxon>Cellulomonadaceae</taxon>
        <taxon>Cellulomonas</taxon>
    </lineage>
</organism>
<gene>
    <name evidence="2" type="ordered locus">Celf_2450</name>
</gene>
<keyword evidence="3" id="KW-1185">Reference proteome</keyword>
<feature type="signal peptide" evidence="1">
    <location>
        <begin position="1"/>
        <end position="29"/>
    </location>
</feature>
<reference evidence="2 3" key="1">
    <citation type="submission" date="2011-04" db="EMBL/GenBank/DDBJ databases">
        <title>Complete sequence of Cellulomonas fimi ATCC 484.</title>
        <authorList>
            <consortium name="US DOE Joint Genome Institute"/>
            <person name="Lucas S."/>
            <person name="Han J."/>
            <person name="Lapidus A."/>
            <person name="Cheng J.-F."/>
            <person name="Goodwin L."/>
            <person name="Pitluck S."/>
            <person name="Peters L."/>
            <person name="Chertkov O."/>
            <person name="Detter J.C."/>
            <person name="Han C."/>
            <person name="Tapia R."/>
            <person name="Land M."/>
            <person name="Hauser L."/>
            <person name="Kyrpides N."/>
            <person name="Ivanova N."/>
            <person name="Ovchinnikova G."/>
            <person name="Pagani I."/>
            <person name="Mead D."/>
            <person name="Brumm P."/>
            <person name="Woyke T."/>
        </authorList>
    </citation>
    <scope>NUCLEOTIDE SEQUENCE [LARGE SCALE GENOMIC DNA]</scope>
    <source>
        <strain evidence="3">ATCC 484 / DSM 20113 / JCM 1341 / NBRC 15513 / NCIMB 8980 / NCTC 7547</strain>
    </source>
</reference>
<proteinExistence type="predicted"/>
<dbReference type="AlphaFoldDB" id="F4H4A0"/>
<dbReference type="eggNOG" id="ENOG5032SM3">
    <property type="taxonomic scope" value="Bacteria"/>
</dbReference>
<dbReference type="STRING" id="590998.Celf_2450"/>
<name>F4H4A0_CELFA</name>
<dbReference type="Proteomes" id="UP000008460">
    <property type="component" value="Chromosome"/>
</dbReference>
<dbReference type="HOGENOM" id="CLU_111512_2_0_11"/>
<keyword evidence="1" id="KW-0732">Signal</keyword>
<protein>
    <recommendedName>
        <fullName evidence="4">Secreted protein</fullName>
    </recommendedName>
</protein>
<accession>F4H4A0</accession>
<evidence type="ECO:0008006" key="4">
    <source>
        <dbReference type="Google" id="ProtNLM"/>
    </source>
</evidence>
<dbReference type="RefSeq" id="WP_013771602.1">
    <property type="nucleotide sequence ID" value="NC_015514.1"/>
</dbReference>
<dbReference type="Pfam" id="PF12028">
    <property type="entry name" value="DUF3515"/>
    <property type="match status" value="1"/>
</dbReference>
<evidence type="ECO:0000256" key="1">
    <source>
        <dbReference type="SAM" id="SignalP"/>
    </source>
</evidence>
<evidence type="ECO:0000313" key="2">
    <source>
        <dbReference type="EMBL" id="AEE46576.1"/>
    </source>
</evidence>
<sequence>MPTTRTVRRTAALTLGAGTAALLSGCAPAVPVDAAPYATDPLCADVVLTTPDSLGEGLDRVDTTSQATTAWGEPSAAVVLRCGVEPLGPTTERCVTVEAPDGTSVDWVVVADDPADEQGSDWTFTTYGRVPAVEVRVPADVASARSTSFVDALGAAVSRAPAERSCVGLDAF</sequence>
<feature type="chain" id="PRO_5038364965" description="Secreted protein" evidence="1">
    <location>
        <begin position="30"/>
        <end position="172"/>
    </location>
</feature>
<dbReference type="InterPro" id="IPR021903">
    <property type="entry name" value="DUF3515"/>
</dbReference>
<dbReference type="PROSITE" id="PS51257">
    <property type="entry name" value="PROKAR_LIPOPROTEIN"/>
    <property type="match status" value="1"/>
</dbReference>